<dbReference type="PRINTS" id="PR00164">
    <property type="entry name" value="ABC2TRNSPORT"/>
</dbReference>
<dbReference type="InterPro" id="IPR047817">
    <property type="entry name" value="ABC2_TM_bact-type"/>
</dbReference>
<sequence length="272" mass="31062">MTRIVIKPKGKLQLINITEILRYRELFYIFSWRDIKVRYKQTFFGIAWALFQPLINMIIFTIFFGNLVKIPSGNLPYPLFVLIGLIFWTFFSGALTQASNSLITNENLLKKVYFPKLILPISSVITSLVDFIITLVLLFLALFFFHTSFSLELILMLLTGIIITFFSALGLGLLFSSINVKYRDVRYVLPFLIQILMFLSPVIYPVSTIKSSLKYILALNPMTGVIESVRAVISQTPVPYDILALSSLSAVCLLILGLFYFQSTERFFADIV</sequence>
<name>A0A1F5IST0_9BACT</name>
<accession>A0A1F5IST0</accession>
<keyword evidence="4 9" id="KW-1003">Cell membrane</keyword>
<evidence type="ECO:0000256" key="4">
    <source>
        <dbReference type="ARBA" id="ARBA00022475"/>
    </source>
</evidence>
<dbReference type="PROSITE" id="PS51012">
    <property type="entry name" value="ABC_TM2"/>
    <property type="match status" value="1"/>
</dbReference>
<feature type="domain" description="ABC transmembrane type-2" evidence="10">
    <location>
        <begin position="44"/>
        <end position="264"/>
    </location>
</feature>
<keyword evidence="6 9" id="KW-0812">Transmembrane</keyword>
<dbReference type="InterPro" id="IPR013525">
    <property type="entry name" value="ABC2_TM"/>
</dbReference>
<evidence type="ECO:0000313" key="12">
    <source>
        <dbReference type="Proteomes" id="UP000176336"/>
    </source>
</evidence>
<evidence type="ECO:0000256" key="5">
    <source>
        <dbReference type="ARBA" id="ARBA00022519"/>
    </source>
</evidence>
<keyword evidence="3 9" id="KW-0813">Transport</keyword>
<reference evidence="11 12" key="1">
    <citation type="journal article" date="2016" name="Nat. Commun.">
        <title>Thousands of microbial genomes shed light on interconnected biogeochemical processes in an aquifer system.</title>
        <authorList>
            <person name="Anantharaman K."/>
            <person name="Brown C.T."/>
            <person name="Hug L.A."/>
            <person name="Sharon I."/>
            <person name="Castelle C.J."/>
            <person name="Probst A.J."/>
            <person name="Thomas B.C."/>
            <person name="Singh A."/>
            <person name="Wilkins M.J."/>
            <person name="Karaoz U."/>
            <person name="Brodie E.L."/>
            <person name="Williams K.H."/>
            <person name="Hubbard S.S."/>
            <person name="Banfield J.F."/>
        </authorList>
    </citation>
    <scope>NUCLEOTIDE SEQUENCE [LARGE SCALE GENOMIC DNA]</scope>
</reference>
<dbReference type="PANTHER" id="PTHR30413:SF8">
    <property type="entry name" value="TRANSPORT PERMEASE PROTEIN"/>
    <property type="match status" value="1"/>
</dbReference>
<feature type="transmembrane region" description="Helical" evidence="9">
    <location>
        <begin position="153"/>
        <end position="175"/>
    </location>
</feature>
<evidence type="ECO:0000256" key="6">
    <source>
        <dbReference type="ARBA" id="ARBA00022692"/>
    </source>
</evidence>
<evidence type="ECO:0000256" key="9">
    <source>
        <dbReference type="RuleBase" id="RU361157"/>
    </source>
</evidence>
<comment type="similarity">
    <text evidence="2 9">Belongs to the ABC-2 integral membrane protein family.</text>
</comment>
<feature type="transmembrane region" description="Helical" evidence="9">
    <location>
        <begin position="187"/>
        <end position="207"/>
    </location>
</feature>
<evidence type="ECO:0000313" key="11">
    <source>
        <dbReference type="EMBL" id="OGE19397.1"/>
    </source>
</evidence>
<dbReference type="InterPro" id="IPR000412">
    <property type="entry name" value="ABC_2_transport"/>
</dbReference>
<dbReference type="AlphaFoldDB" id="A0A1F5IST0"/>
<feature type="transmembrane region" description="Helical" evidence="9">
    <location>
        <begin position="77"/>
        <end position="96"/>
    </location>
</feature>
<comment type="caution">
    <text evidence="11">The sequence shown here is derived from an EMBL/GenBank/DDBJ whole genome shotgun (WGS) entry which is preliminary data.</text>
</comment>
<proteinExistence type="inferred from homology"/>
<evidence type="ECO:0000256" key="1">
    <source>
        <dbReference type="ARBA" id="ARBA00004429"/>
    </source>
</evidence>
<dbReference type="PANTHER" id="PTHR30413">
    <property type="entry name" value="INNER MEMBRANE TRANSPORT PERMEASE"/>
    <property type="match status" value="1"/>
</dbReference>
<keyword evidence="7 9" id="KW-1133">Transmembrane helix</keyword>
<evidence type="ECO:0000256" key="7">
    <source>
        <dbReference type="ARBA" id="ARBA00022989"/>
    </source>
</evidence>
<evidence type="ECO:0000256" key="2">
    <source>
        <dbReference type="ARBA" id="ARBA00007783"/>
    </source>
</evidence>
<organism evidence="11 12">
    <name type="scientific">Candidatus Daviesbacteria bacterium RIFCSPHIGHO2_01_FULL_41_23</name>
    <dbReference type="NCBI Taxonomy" id="1797764"/>
    <lineage>
        <taxon>Bacteria</taxon>
        <taxon>Candidatus Daviesiibacteriota</taxon>
    </lineage>
</organism>
<evidence type="ECO:0000259" key="10">
    <source>
        <dbReference type="PROSITE" id="PS51012"/>
    </source>
</evidence>
<gene>
    <name evidence="11" type="ORF">A2871_00920</name>
</gene>
<dbReference type="GO" id="GO:0015920">
    <property type="term" value="P:lipopolysaccharide transport"/>
    <property type="evidence" value="ECO:0007669"/>
    <property type="project" value="TreeGrafter"/>
</dbReference>
<dbReference type="EMBL" id="MFCR01000003">
    <property type="protein sequence ID" value="OGE19397.1"/>
    <property type="molecule type" value="Genomic_DNA"/>
</dbReference>
<keyword evidence="8 9" id="KW-0472">Membrane</keyword>
<dbReference type="Proteomes" id="UP000176336">
    <property type="component" value="Unassembled WGS sequence"/>
</dbReference>
<comment type="subcellular location">
    <subcellularLocation>
        <location evidence="1">Cell inner membrane</location>
        <topology evidence="1">Multi-pass membrane protein</topology>
    </subcellularLocation>
    <subcellularLocation>
        <location evidence="9">Cell membrane</location>
        <topology evidence="9">Multi-pass membrane protein</topology>
    </subcellularLocation>
</comment>
<feature type="transmembrane region" description="Helical" evidence="9">
    <location>
        <begin position="117"/>
        <end position="147"/>
    </location>
</feature>
<protein>
    <recommendedName>
        <fullName evidence="9">Transport permease protein</fullName>
    </recommendedName>
</protein>
<dbReference type="GO" id="GO:0043190">
    <property type="term" value="C:ATP-binding cassette (ABC) transporter complex"/>
    <property type="evidence" value="ECO:0007669"/>
    <property type="project" value="InterPro"/>
</dbReference>
<feature type="transmembrane region" description="Helical" evidence="9">
    <location>
        <begin position="242"/>
        <end position="261"/>
    </location>
</feature>
<keyword evidence="5" id="KW-0997">Cell inner membrane</keyword>
<feature type="transmembrane region" description="Helical" evidence="9">
    <location>
        <begin position="43"/>
        <end position="65"/>
    </location>
</feature>
<dbReference type="GO" id="GO:0140359">
    <property type="term" value="F:ABC-type transporter activity"/>
    <property type="evidence" value="ECO:0007669"/>
    <property type="project" value="InterPro"/>
</dbReference>
<dbReference type="Pfam" id="PF01061">
    <property type="entry name" value="ABC2_membrane"/>
    <property type="match status" value="1"/>
</dbReference>
<evidence type="ECO:0000256" key="8">
    <source>
        <dbReference type="ARBA" id="ARBA00023136"/>
    </source>
</evidence>
<evidence type="ECO:0000256" key="3">
    <source>
        <dbReference type="ARBA" id="ARBA00022448"/>
    </source>
</evidence>